<reference evidence="6" key="1">
    <citation type="journal article" date="2018" name="Nat. Microbiol.">
        <title>Leveraging single-cell genomics to expand the fungal tree of life.</title>
        <authorList>
            <person name="Ahrendt S.R."/>
            <person name="Quandt C.A."/>
            <person name="Ciobanu D."/>
            <person name="Clum A."/>
            <person name="Salamov A."/>
            <person name="Andreopoulos B."/>
            <person name="Cheng J.F."/>
            <person name="Woyke T."/>
            <person name="Pelin A."/>
            <person name="Henrissat B."/>
            <person name="Reynolds N.K."/>
            <person name="Benny G.L."/>
            <person name="Smith M.E."/>
            <person name="James T.Y."/>
            <person name="Grigoriev I.V."/>
        </authorList>
    </citation>
    <scope>NUCLEOTIDE SEQUENCE [LARGE SCALE GENOMIC DNA]</scope>
</reference>
<evidence type="ECO:0000313" key="6">
    <source>
        <dbReference type="Proteomes" id="UP000267251"/>
    </source>
</evidence>
<sequence length="194" mass="22221">MTRQISSRQGKPSQLHDPNPSSSDTDDDDYDPTRETVSEDEDVLEEDMFNGKRKRGEEQEEEEEEKAEERKRRVEALWAMMNQNNVPSTSSHVPSVDDKEGKVPSTMSVKGPPRRTKSSLADRAAALSGRRKGSSTLERSRLQWIMHAETSGIRDALEHHNKDGYIERQSFLQRAETRRHDQLKDQTKDGSRSK</sequence>
<feature type="domain" description="BCNT-C" evidence="4">
    <location>
        <begin position="114"/>
        <end position="193"/>
    </location>
</feature>
<dbReference type="PANTHER" id="PTHR48407:SF1">
    <property type="entry name" value="CRANIOFACIAL DEVELOPMENT PROTEIN 1"/>
    <property type="match status" value="1"/>
</dbReference>
<dbReference type="InterPro" id="IPR011421">
    <property type="entry name" value="BCNT-C"/>
</dbReference>
<dbReference type="InterPro" id="IPR027124">
    <property type="entry name" value="Swc5/CFDP1/2"/>
</dbReference>
<evidence type="ECO:0000259" key="4">
    <source>
        <dbReference type="PROSITE" id="PS51279"/>
    </source>
</evidence>
<feature type="region of interest" description="Disordered" evidence="3">
    <location>
        <begin position="173"/>
        <end position="194"/>
    </location>
</feature>
<accession>A0A4P9Y5S6</accession>
<keyword evidence="6" id="KW-1185">Reference proteome</keyword>
<name>A0A4P9Y5S6_9FUNG</name>
<dbReference type="Proteomes" id="UP000267251">
    <property type="component" value="Unassembled WGS sequence"/>
</dbReference>
<dbReference type="PROSITE" id="PS51279">
    <property type="entry name" value="BCNT_C"/>
    <property type="match status" value="1"/>
</dbReference>
<evidence type="ECO:0000256" key="2">
    <source>
        <dbReference type="ARBA" id="ARBA00019138"/>
    </source>
</evidence>
<organism evidence="5 6">
    <name type="scientific">Piptocephalis cylindrospora</name>
    <dbReference type="NCBI Taxonomy" id="1907219"/>
    <lineage>
        <taxon>Eukaryota</taxon>
        <taxon>Fungi</taxon>
        <taxon>Fungi incertae sedis</taxon>
        <taxon>Zoopagomycota</taxon>
        <taxon>Zoopagomycotina</taxon>
        <taxon>Zoopagomycetes</taxon>
        <taxon>Zoopagales</taxon>
        <taxon>Piptocephalidaceae</taxon>
        <taxon>Piptocephalis</taxon>
    </lineage>
</organism>
<feature type="compositionally biased region" description="Basic and acidic residues" evidence="3">
    <location>
        <begin position="175"/>
        <end position="194"/>
    </location>
</feature>
<feature type="region of interest" description="Disordered" evidence="3">
    <location>
        <begin position="1"/>
        <end position="140"/>
    </location>
</feature>
<dbReference type="AlphaFoldDB" id="A0A4P9Y5S6"/>
<gene>
    <name evidence="5" type="ORF">BJ684DRAFT_19297</name>
</gene>
<dbReference type="EMBL" id="KZ987857">
    <property type="protein sequence ID" value="RKP14285.1"/>
    <property type="molecule type" value="Genomic_DNA"/>
</dbReference>
<evidence type="ECO:0000256" key="3">
    <source>
        <dbReference type="SAM" id="MobiDB-lite"/>
    </source>
</evidence>
<dbReference type="PANTHER" id="PTHR48407">
    <property type="entry name" value="CRANIOFACIAL DEVELOPMENT PROTEIN 1"/>
    <property type="match status" value="1"/>
</dbReference>
<feature type="compositionally biased region" description="Polar residues" evidence="3">
    <location>
        <begin position="1"/>
        <end position="12"/>
    </location>
</feature>
<dbReference type="Pfam" id="PF07572">
    <property type="entry name" value="BCNT"/>
    <property type="match status" value="1"/>
</dbReference>
<dbReference type="OrthoDB" id="445677at2759"/>
<evidence type="ECO:0000313" key="5">
    <source>
        <dbReference type="EMBL" id="RKP14285.1"/>
    </source>
</evidence>
<feature type="compositionally biased region" description="Polar residues" evidence="3">
    <location>
        <begin position="81"/>
        <end position="93"/>
    </location>
</feature>
<protein>
    <recommendedName>
        <fullName evidence="2">SWR1-complex protein 5</fullName>
    </recommendedName>
</protein>
<dbReference type="GO" id="GO:0000812">
    <property type="term" value="C:Swr1 complex"/>
    <property type="evidence" value="ECO:0007669"/>
    <property type="project" value="TreeGrafter"/>
</dbReference>
<proteinExistence type="inferred from homology"/>
<comment type="similarity">
    <text evidence="1">Belongs to the SWC5 family.</text>
</comment>
<feature type="compositionally biased region" description="Acidic residues" evidence="3">
    <location>
        <begin position="38"/>
        <end position="48"/>
    </location>
</feature>
<evidence type="ECO:0000256" key="1">
    <source>
        <dbReference type="ARBA" id="ARBA00010465"/>
    </source>
</evidence>